<keyword evidence="5 8" id="KW-0456">Lyase</keyword>
<feature type="compositionally biased region" description="Low complexity" evidence="9">
    <location>
        <begin position="311"/>
        <end position="320"/>
    </location>
</feature>
<dbReference type="InterPro" id="IPR036874">
    <property type="entry name" value="Carbonic_anhydrase_sf"/>
</dbReference>
<evidence type="ECO:0000256" key="1">
    <source>
        <dbReference type="ARBA" id="ARBA00006217"/>
    </source>
</evidence>
<dbReference type="GO" id="GO:0034599">
    <property type="term" value="P:cellular response to oxidative stress"/>
    <property type="evidence" value="ECO:0007669"/>
    <property type="project" value="TreeGrafter"/>
</dbReference>
<feature type="chain" id="PRO_5001645200" description="Carbonic anhydrase" evidence="10">
    <location>
        <begin position="19"/>
        <end position="320"/>
    </location>
</feature>
<dbReference type="SUPFAM" id="SSF53056">
    <property type="entry name" value="beta-carbonic anhydrase, cab"/>
    <property type="match status" value="1"/>
</dbReference>
<dbReference type="Proteomes" id="UP000027195">
    <property type="component" value="Unassembled WGS sequence"/>
</dbReference>
<comment type="similarity">
    <text evidence="1 8">Belongs to the beta-class carbonic anhydrase family.</text>
</comment>
<reference evidence="12" key="1">
    <citation type="journal article" date="2014" name="Proc. Natl. Acad. Sci. U.S.A.">
        <title>Extensive sampling of basidiomycete genomes demonstrates inadequacy of the white-rot/brown-rot paradigm for wood decay fungi.</title>
        <authorList>
            <person name="Riley R."/>
            <person name="Salamov A.A."/>
            <person name="Brown D.W."/>
            <person name="Nagy L.G."/>
            <person name="Floudas D."/>
            <person name="Held B.W."/>
            <person name="Levasseur A."/>
            <person name="Lombard V."/>
            <person name="Morin E."/>
            <person name="Otillar R."/>
            <person name="Lindquist E.A."/>
            <person name="Sun H."/>
            <person name="LaButti K.M."/>
            <person name="Schmutz J."/>
            <person name="Jabbour D."/>
            <person name="Luo H."/>
            <person name="Baker S.E."/>
            <person name="Pisabarro A.G."/>
            <person name="Walton J.D."/>
            <person name="Blanchette R.A."/>
            <person name="Henrissat B."/>
            <person name="Martin F."/>
            <person name="Cullen D."/>
            <person name="Hibbett D.S."/>
            <person name="Grigoriev I.V."/>
        </authorList>
    </citation>
    <scope>NUCLEOTIDE SEQUENCE [LARGE SCALE GENOMIC DNA]</scope>
    <source>
        <strain evidence="12">FD-172 SS1</strain>
    </source>
</reference>
<sequence length="320" mass="33826">MYTPTLILVGLLSNVALANPIRLGQVSRRDNTPDVSAAASAPEITALLQGNQRFRTKTDPNLLSNLAKNGQKPDFLFIGCSDSRVSEGTIFDAQPGTLFGERNIANQFSSGDPNANSILSYAVTELGVKHVLVVGHTGCGGVAASIASPPTPPLDAAGQSIQTWINPIRELYHTSNRTEIVALRNANAGHSHVDAPGIDDPGFRALIEENVKKSVNSIASGTIITDHWKAYTSGHHRRAEAGPLVPVFIHGWVYDIAKGTIKDLKVSQGPPGVPVPSALEAVAAAIGVEVDVLEPEAAEPAPEPAPEPEVAEPAFEETYY</sequence>
<dbReference type="STRING" id="930990.A0A067N124"/>
<keyword evidence="3 7" id="KW-0479">Metal-binding</keyword>
<organism evidence="11 12">
    <name type="scientific">Botryobasidium botryosum (strain FD-172 SS1)</name>
    <dbReference type="NCBI Taxonomy" id="930990"/>
    <lineage>
        <taxon>Eukaryota</taxon>
        <taxon>Fungi</taxon>
        <taxon>Dikarya</taxon>
        <taxon>Basidiomycota</taxon>
        <taxon>Agaricomycotina</taxon>
        <taxon>Agaricomycetes</taxon>
        <taxon>Cantharellales</taxon>
        <taxon>Botryobasidiaceae</taxon>
        <taxon>Botryobasidium</taxon>
    </lineage>
</organism>
<evidence type="ECO:0000256" key="3">
    <source>
        <dbReference type="ARBA" id="ARBA00022723"/>
    </source>
</evidence>
<dbReference type="HOGENOM" id="CLU_053879_3_2_1"/>
<comment type="function">
    <text evidence="8">Reversible hydration of carbon dioxide.</text>
</comment>
<feature type="binding site" evidence="7">
    <location>
        <position position="82"/>
    </location>
    <ligand>
        <name>Zn(2+)</name>
        <dbReference type="ChEBI" id="CHEBI:29105"/>
    </ligand>
</feature>
<dbReference type="GO" id="GO:0008270">
    <property type="term" value="F:zinc ion binding"/>
    <property type="evidence" value="ECO:0007669"/>
    <property type="project" value="UniProtKB-UniRule"/>
</dbReference>
<dbReference type="OrthoDB" id="10248475at2759"/>
<dbReference type="PANTHER" id="PTHR11002:SF76">
    <property type="entry name" value="CARBONIC ANHYDRASE"/>
    <property type="match status" value="1"/>
</dbReference>
<comment type="catalytic activity">
    <reaction evidence="6 8">
        <text>hydrogencarbonate + H(+) = CO2 + H2O</text>
        <dbReference type="Rhea" id="RHEA:10748"/>
        <dbReference type="ChEBI" id="CHEBI:15377"/>
        <dbReference type="ChEBI" id="CHEBI:15378"/>
        <dbReference type="ChEBI" id="CHEBI:16526"/>
        <dbReference type="ChEBI" id="CHEBI:17544"/>
        <dbReference type="EC" id="4.2.1.1"/>
    </reaction>
</comment>
<keyword evidence="4 7" id="KW-0862">Zinc</keyword>
<evidence type="ECO:0000256" key="6">
    <source>
        <dbReference type="ARBA" id="ARBA00048348"/>
    </source>
</evidence>
<keyword evidence="10" id="KW-0732">Signal</keyword>
<evidence type="ECO:0000313" key="12">
    <source>
        <dbReference type="Proteomes" id="UP000027195"/>
    </source>
</evidence>
<dbReference type="GO" id="GO:0071244">
    <property type="term" value="P:cellular response to carbon dioxide"/>
    <property type="evidence" value="ECO:0007669"/>
    <property type="project" value="TreeGrafter"/>
</dbReference>
<feature type="binding site" evidence="7">
    <location>
        <position position="136"/>
    </location>
    <ligand>
        <name>Zn(2+)</name>
        <dbReference type="ChEBI" id="CHEBI:29105"/>
    </ligand>
</feature>
<dbReference type="Gene3D" id="3.40.1050.10">
    <property type="entry name" value="Carbonic anhydrase"/>
    <property type="match status" value="1"/>
</dbReference>
<dbReference type="InterPro" id="IPR001765">
    <property type="entry name" value="Carbonic_anhydrase"/>
</dbReference>
<proteinExistence type="inferred from homology"/>
<evidence type="ECO:0000256" key="4">
    <source>
        <dbReference type="ARBA" id="ARBA00022833"/>
    </source>
</evidence>
<keyword evidence="12" id="KW-1185">Reference proteome</keyword>
<feature type="region of interest" description="Disordered" evidence="9">
    <location>
        <begin position="295"/>
        <end position="320"/>
    </location>
</feature>
<dbReference type="AlphaFoldDB" id="A0A067N124"/>
<evidence type="ECO:0000313" key="11">
    <source>
        <dbReference type="EMBL" id="KDQ21708.1"/>
    </source>
</evidence>
<evidence type="ECO:0000256" key="7">
    <source>
        <dbReference type="PIRSR" id="PIRSR601765-1"/>
    </source>
</evidence>
<dbReference type="SMART" id="SM00947">
    <property type="entry name" value="Pro_CA"/>
    <property type="match status" value="1"/>
</dbReference>
<gene>
    <name evidence="11" type="ORF">BOTBODRAFT_40399</name>
</gene>
<accession>A0A067N124</accession>
<evidence type="ECO:0000256" key="9">
    <source>
        <dbReference type="SAM" id="MobiDB-lite"/>
    </source>
</evidence>
<protein>
    <recommendedName>
        <fullName evidence="2 8">Carbonic anhydrase</fullName>
        <ecNumber evidence="2 8">4.2.1.1</ecNumber>
    </recommendedName>
    <alternativeName>
        <fullName evidence="8">Carbonate dehydratase</fullName>
    </alternativeName>
</protein>
<dbReference type="PANTHER" id="PTHR11002">
    <property type="entry name" value="CARBONIC ANHYDRASE"/>
    <property type="match status" value="1"/>
</dbReference>
<dbReference type="GO" id="GO:0004089">
    <property type="term" value="F:carbonate dehydratase activity"/>
    <property type="evidence" value="ECO:0007669"/>
    <property type="project" value="UniProtKB-UniRule"/>
</dbReference>
<feature type="binding site" evidence="7">
    <location>
        <position position="139"/>
    </location>
    <ligand>
        <name>Zn(2+)</name>
        <dbReference type="ChEBI" id="CHEBI:29105"/>
    </ligand>
</feature>
<feature type="signal peptide" evidence="10">
    <location>
        <begin position="1"/>
        <end position="18"/>
    </location>
</feature>
<dbReference type="Pfam" id="PF00484">
    <property type="entry name" value="Pro_CA"/>
    <property type="match status" value="1"/>
</dbReference>
<evidence type="ECO:0000256" key="10">
    <source>
        <dbReference type="SAM" id="SignalP"/>
    </source>
</evidence>
<dbReference type="EMBL" id="KL198016">
    <property type="protein sequence ID" value="KDQ21708.1"/>
    <property type="molecule type" value="Genomic_DNA"/>
</dbReference>
<feature type="binding site" evidence="7">
    <location>
        <position position="80"/>
    </location>
    <ligand>
        <name>Zn(2+)</name>
        <dbReference type="ChEBI" id="CHEBI:29105"/>
    </ligand>
</feature>
<dbReference type="EC" id="4.2.1.1" evidence="2 8"/>
<name>A0A067N124_BOTB1</name>
<evidence type="ECO:0000256" key="8">
    <source>
        <dbReference type="RuleBase" id="RU003956"/>
    </source>
</evidence>
<evidence type="ECO:0000256" key="2">
    <source>
        <dbReference type="ARBA" id="ARBA00012925"/>
    </source>
</evidence>
<comment type="cofactor">
    <cofactor evidence="7">
        <name>Zn(2+)</name>
        <dbReference type="ChEBI" id="CHEBI:29105"/>
    </cofactor>
    <text evidence="7">Binds 1 zinc ion per subunit.</text>
</comment>
<dbReference type="InParanoid" id="A0A067N124"/>
<evidence type="ECO:0000256" key="5">
    <source>
        <dbReference type="ARBA" id="ARBA00023239"/>
    </source>
</evidence>